<keyword evidence="3" id="KW-1185">Reference proteome</keyword>
<reference evidence="2 3" key="1">
    <citation type="submission" date="2024-02" db="EMBL/GenBank/DDBJ databases">
        <title>New especies of Spiribacter isolated from saline water.</title>
        <authorList>
            <person name="Leon M.J."/>
            <person name="De La Haba R."/>
            <person name="Sanchez-Porro C."/>
            <person name="Ventosa A."/>
        </authorList>
    </citation>
    <scope>NUCLEOTIDE SEQUENCE [LARGE SCALE GENOMIC DNA]</scope>
    <source>
        <strain evidence="3">ag22IC6-390</strain>
    </source>
</reference>
<dbReference type="EMBL" id="JBAKFM010000001">
    <property type="protein sequence ID" value="MEX0468772.1"/>
    <property type="molecule type" value="Genomic_DNA"/>
</dbReference>
<evidence type="ECO:0000313" key="2">
    <source>
        <dbReference type="EMBL" id="MEX0468772.1"/>
    </source>
</evidence>
<gene>
    <name evidence="2" type="ORF">V6X73_03380</name>
</gene>
<dbReference type="Pfam" id="PF01850">
    <property type="entry name" value="PIN"/>
    <property type="match status" value="1"/>
</dbReference>
<evidence type="ECO:0000313" key="3">
    <source>
        <dbReference type="Proteomes" id="UP001556709"/>
    </source>
</evidence>
<protein>
    <submittedName>
        <fullName evidence="2">Type II toxin-antitoxin system VapC family toxin</fullName>
    </submittedName>
</protein>
<dbReference type="Proteomes" id="UP001556709">
    <property type="component" value="Unassembled WGS sequence"/>
</dbReference>
<dbReference type="RefSeq" id="WP_367957709.1">
    <property type="nucleotide sequence ID" value="NZ_JBAKFK010000001.1"/>
</dbReference>
<dbReference type="InterPro" id="IPR029060">
    <property type="entry name" value="PIN-like_dom_sf"/>
</dbReference>
<organism evidence="2 3">
    <name type="scientific">Spiribacter pallidus</name>
    <dbReference type="NCBI Taxonomy" id="1987936"/>
    <lineage>
        <taxon>Bacteria</taxon>
        <taxon>Pseudomonadati</taxon>
        <taxon>Pseudomonadota</taxon>
        <taxon>Gammaproteobacteria</taxon>
        <taxon>Chromatiales</taxon>
        <taxon>Ectothiorhodospiraceae</taxon>
        <taxon>Spiribacter</taxon>
    </lineage>
</organism>
<evidence type="ECO:0000259" key="1">
    <source>
        <dbReference type="Pfam" id="PF01850"/>
    </source>
</evidence>
<accession>A0ABV3TAX3</accession>
<proteinExistence type="predicted"/>
<dbReference type="InterPro" id="IPR002716">
    <property type="entry name" value="PIN_dom"/>
</dbReference>
<name>A0ABV3TAX3_9GAMM</name>
<dbReference type="SUPFAM" id="SSF88723">
    <property type="entry name" value="PIN domain-like"/>
    <property type="match status" value="1"/>
</dbReference>
<sequence length="126" mass="13114">MATVIDASALLAYLQDEPGAVAVGDCLEVACISSVNLAEVIQKAAQFGVETIGLASELEALGLGIEPFSAQQAEIAASLWPATRPFGLSLADRACLALAIDRGSAVMTTDRAWGELRLDLAIDVIR</sequence>
<dbReference type="Gene3D" id="3.40.50.1010">
    <property type="entry name" value="5'-nuclease"/>
    <property type="match status" value="1"/>
</dbReference>
<dbReference type="CDD" id="cd18682">
    <property type="entry name" value="PIN_VapC-like"/>
    <property type="match status" value="1"/>
</dbReference>
<feature type="domain" description="PIN" evidence="1">
    <location>
        <begin position="4"/>
        <end position="113"/>
    </location>
</feature>
<comment type="caution">
    <text evidence="2">The sequence shown here is derived from an EMBL/GenBank/DDBJ whole genome shotgun (WGS) entry which is preliminary data.</text>
</comment>